<dbReference type="EC" id="3.1.4.58" evidence="1"/>
<proteinExistence type="predicted"/>
<evidence type="ECO:0000313" key="1">
    <source>
        <dbReference type="EMBL" id="MDR6215684.1"/>
    </source>
</evidence>
<organism evidence="1 2">
    <name type="scientific">Paracidovorax wautersii</name>
    <dbReference type="NCBI Taxonomy" id="1177982"/>
    <lineage>
        <taxon>Bacteria</taxon>
        <taxon>Pseudomonadati</taxon>
        <taxon>Pseudomonadota</taxon>
        <taxon>Betaproteobacteria</taxon>
        <taxon>Burkholderiales</taxon>
        <taxon>Comamonadaceae</taxon>
        <taxon>Paracidovorax</taxon>
    </lineage>
</organism>
<dbReference type="Gene3D" id="3.90.1140.10">
    <property type="entry name" value="Cyclic phosphodiesterase"/>
    <property type="match status" value="1"/>
</dbReference>
<dbReference type="InterPro" id="IPR009097">
    <property type="entry name" value="Cyclic_Pdiesterase"/>
</dbReference>
<reference evidence="1 2" key="1">
    <citation type="submission" date="2023-08" db="EMBL/GenBank/DDBJ databases">
        <title>Functional and genomic diversity of the sorghum phyllosphere microbiome.</title>
        <authorList>
            <person name="Shade A."/>
        </authorList>
    </citation>
    <scope>NUCLEOTIDE SEQUENCE [LARGE SCALE GENOMIC DNA]</scope>
    <source>
        <strain evidence="1 2">SORGH_AS_0335</strain>
    </source>
</reference>
<dbReference type="RefSeq" id="WP_309830512.1">
    <property type="nucleotide sequence ID" value="NZ_JAVIZX010000001.1"/>
</dbReference>
<sequence length="188" mass="20696">MTARNLLFMALPPPAVREALLKQVRLNRWDHRLGGAMFPACNWHQSLSGLHGATPEMRSCMLRAGAKVAAHACTLLLDEMTSEAHGSTWYWTFRARARPPGFGPLLASVAAALAAEGIETLSSHTPHVTLSYWAPEPLGTWRMEPIPWTLTELRLVVSGGHPYTYKTLGQWPLLPARDNPPPAQAALF</sequence>
<dbReference type="GO" id="GO:0008664">
    <property type="term" value="F:RNA 2',3'-cyclic 3'-phosphodiesterase activity"/>
    <property type="evidence" value="ECO:0007669"/>
    <property type="project" value="UniProtKB-EC"/>
</dbReference>
<dbReference type="SUPFAM" id="SSF55144">
    <property type="entry name" value="LigT-like"/>
    <property type="match status" value="1"/>
</dbReference>
<comment type="caution">
    <text evidence="1">The sequence shown here is derived from an EMBL/GenBank/DDBJ whole genome shotgun (WGS) entry which is preliminary data.</text>
</comment>
<accession>A0ABU1IEP0</accession>
<dbReference type="EMBL" id="JAVIZX010000001">
    <property type="protein sequence ID" value="MDR6215684.1"/>
    <property type="molecule type" value="Genomic_DNA"/>
</dbReference>
<keyword evidence="2" id="KW-1185">Reference proteome</keyword>
<keyword evidence="1" id="KW-0378">Hydrolase</keyword>
<dbReference type="Proteomes" id="UP001267710">
    <property type="component" value="Unassembled WGS sequence"/>
</dbReference>
<gene>
    <name evidence="1" type="ORF">QE399_003373</name>
</gene>
<dbReference type="GO" id="GO:0016874">
    <property type="term" value="F:ligase activity"/>
    <property type="evidence" value="ECO:0007669"/>
    <property type="project" value="UniProtKB-KW"/>
</dbReference>
<keyword evidence="1" id="KW-0436">Ligase</keyword>
<protein>
    <submittedName>
        <fullName evidence="1">2'-5' RNA ligase</fullName>
        <ecNumber evidence="1">3.1.4.58</ecNumber>
    </submittedName>
</protein>
<name>A0ABU1IEP0_9BURK</name>
<evidence type="ECO:0000313" key="2">
    <source>
        <dbReference type="Proteomes" id="UP001267710"/>
    </source>
</evidence>